<sequence>MQPEIRSQNQNNNNLIYISALREKSLGAFFISFYKIGNFFILCAYKLTKGEKRIKYGLIKKVGEQIWQR</sequence>
<evidence type="ECO:0000256" key="1">
    <source>
        <dbReference type="SAM" id="Phobius"/>
    </source>
</evidence>
<dbReference type="Proteomes" id="UP000016860">
    <property type="component" value="Unassembled WGS sequence"/>
</dbReference>
<dbReference type="PATRIC" id="fig|1330534.3.peg.1712"/>
<comment type="caution">
    <text evidence="2">The sequence shown here is derived from an EMBL/GenBank/DDBJ whole genome shotgun (WGS) entry which is preliminary data.</text>
</comment>
<reference evidence="2 3" key="1">
    <citation type="journal article" date="2013" name="Genome Announc.">
        <title>Draft Genome Sequence of the Cellulolytic Bacterium Clostridium papyrosolvens C7 (ATCC 700395).</title>
        <authorList>
            <person name="Zepeda V."/>
            <person name="Dassa B."/>
            <person name="Borovok I."/>
            <person name="Lamed R."/>
            <person name="Bayer E.A."/>
            <person name="Cate J.H."/>
        </authorList>
    </citation>
    <scope>NUCLEOTIDE SEQUENCE [LARGE SCALE GENOMIC DNA]</scope>
    <source>
        <strain evidence="2 3">C7</strain>
    </source>
</reference>
<accession>U4R259</accession>
<keyword evidence="1" id="KW-0472">Membrane</keyword>
<dbReference type="STRING" id="1330534.L323_08610"/>
<protein>
    <submittedName>
        <fullName evidence="2">Uncharacterized protein</fullName>
    </submittedName>
</protein>
<gene>
    <name evidence="2" type="ORF">L323_08610</name>
</gene>
<keyword evidence="1" id="KW-1133">Transmembrane helix</keyword>
<keyword evidence="1" id="KW-0812">Transmembrane</keyword>
<dbReference type="AlphaFoldDB" id="U4R259"/>
<organism evidence="2 3">
    <name type="scientific">Ruminiclostridium papyrosolvens C7</name>
    <dbReference type="NCBI Taxonomy" id="1330534"/>
    <lineage>
        <taxon>Bacteria</taxon>
        <taxon>Bacillati</taxon>
        <taxon>Bacillota</taxon>
        <taxon>Clostridia</taxon>
        <taxon>Eubacteriales</taxon>
        <taxon>Oscillospiraceae</taxon>
        <taxon>Ruminiclostridium</taxon>
    </lineage>
</organism>
<dbReference type="EMBL" id="ATAY01000028">
    <property type="protein sequence ID" value="EPR12352.1"/>
    <property type="molecule type" value="Genomic_DNA"/>
</dbReference>
<evidence type="ECO:0000313" key="2">
    <source>
        <dbReference type="EMBL" id="EPR12352.1"/>
    </source>
</evidence>
<proteinExistence type="predicted"/>
<feature type="transmembrane region" description="Helical" evidence="1">
    <location>
        <begin position="26"/>
        <end position="45"/>
    </location>
</feature>
<evidence type="ECO:0000313" key="3">
    <source>
        <dbReference type="Proteomes" id="UP000016860"/>
    </source>
</evidence>
<name>U4R259_9FIRM</name>